<dbReference type="GO" id="GO:0003735">
    <property type="term" value="F:structural constituent of ribosome"/>
    <property type="evidence" value="ECO:0007669"/>
    <property type="project" value="InterPro"/>
</dbReference>
<dbReference type="PANTHER" id="PTHR12919:SF20">
    <property type="entry name" value="SMALL RIBOSOMAL SUBUNIT PROTEIN BS16M"/>
    <property type="match status" value="1"/>
</dbReference>
<evidence type="ECO:0000256" key="1">
    <source>
        <dbReference type="ARBA" id="ARBA00022980"/>
    </source>
</evidence>
<dbReference type="HAMAP" id="MF_00385">
    <property type="entry name" value="Ribosomal_bS16"/>
    <property type="match status" value="1"/>
</dbReference>
<protein>
    <recommendedName>
        <fullName evidence="3">Small ribosomal subunit protein bS16</fullName>
    </recommendedName>
</protein>
<evidence type="ECO:0000313" key="4">
    <source>
        <dbReference type="EMBL" id="AGA65261.1"/>
    </source>
</evidence>
<dbReference type="STRING" id="1215343.B488_12690"/>
<gene>
    <name evidence="3" type="primary">rpsP</name>
    <name evidence="4" type="ordered locus">B488_12690</name>
</gene>
<dbReference type="KEGG" id="lcc:B488_12690"/>
<dbReference type="InterPro" id="IPR000307">
    <property type="entry name" value="Ribosomal_bS16"/>
</dbReference>
<evidence type="ECO:0000313" key="5">
    <source>
        <dbReference type="Proteomes" id="UP000010799"/>
    </source>
</evidence>
<dbReference type="SUPFAM" id="SSF54565">
    <property type="entry name" value="Ribosomal protein S16"/>
    <property type="match status" value="1"/>
</dbReference>
<dbReference type="AlphaFoldDB" id="L0EY00"/>
<evidence type="ECO:0000256" key="3">
    <source>
        <dbReference type="HAMAP-Rule" id="MF_00385"/>
    </source>
</evidence>
<dbReference type="Proteomes" id="UP000010799">
    <property type="component" value="Chromosome"/>
</dbReference>
<reference evidence="4 5" key="1">
    <citation type="journal article" date="2012" name="Stand. Genomic Sci.">
        <title>Complete genome sequence of Liberibacter crescens BT-1.</title>
        <authorList>
            <person name="Leonard M.T."/>
            <person name="Fagen J.R."/>
            <person name="Davis-Richardson A.G."/>
            <person name="Davis M.J."/>
            <person name="Triplett E.W."/>
        </authorList>
    </citation>
    <scope>NUCLEOTIDE SEQUENCE [LARGE SCALE GENOMIC DNA]</scope>
    <source>
        <strain evidence="4 5">BT-1</strain>
    </source>
</reference>
<dbReference type="PATRIC" id="fig|1215343.11.peg.1310"/>
<dbReference type="GO" id="GO:0006412">
    <property type="term" value="P:translation"/>
    <property type="evidence" value="ECO:0007669"/>
    <property type="project" value="UniProtKB-UniRule"/>
</dbReference>
<accession>L0EY00</accession>
<dbReference type="PANTHER" id="PTHR12919">
    <property type="entry name" value="30S RIBOSOMAL PROTEIN S16"/>
    <property type="match status" value="1"/>
</dbReference>
<dbReference type="NCBIfam" id="TIGR00002">
    <property type="entry name" value="S16"/>
    <property type="match status" value="1"/>
</dbReference>
<name>L0EY00_LIBCB</name>
<dbReference type="eggNOG" id="COG0228">
    <property type="taxonomic scope" value="Bacteria"/>
</dbReference>
<evidence type="ECO:0000256" key="2">
    <source>
        <dbReference type="ARBA" id="ARBA00023274"/>
    </source>
</evidence>
<keyword evidence="1 3" id="KW-0689">Ribosomal protein</keyword>
<organism evidence="4 5">
    <name type="scientific">Liberibacter crescens (strain BT-1)</name>
    <dbReference type="NCBI Taxonomy" id="1215343"/>
    <lineage>
        <taxon>Bacteria</taxon>
        <taxon>Pseudomonadati</taxon>
        <taxon>Pseudomonadota</taxon>
        <taxon>Alphaproteobacteria</taxon>
        <taxon>Hyphomicrobiales</taxon>
        <taxon>Rhizobiaceae</taxon>
        <taxon>Liberibacter</taxon>
    </lineage>
</organism>
<dbReference type="InterPro" id="IPR023803">
    <property type="entry name" value="Ribosomal_bS16_dom_sf"/>
</dbReference>
<dbReference type="Gene3D" id="3.30.1320.10">
    <property type="match status" value="1"/>
</dbReference>
<dbReference type="RefSeq" id="WP_015273686.1">
    <property type="nucleotide sequence ID" value="NC_019907.1"/>
</dbReference>
<proteinExistence type="inferred from homology"/>
<keyword evidence="2 3" id="KW-0687">Ribonucleoprotein</keyword>
<dbReference type="EMBL" id="CP003789">
    <property type="protein sequence ID" value="AGA65261.1"/>
    <property type="molecule type" value="Genomic_DNA"/>
</dbReference>
<dbReference type="Pfam" id="PF00886">
    <property type="entry name" value="Ribosomal_S16"/>
    <property type="match status" value="1"/>
</dbReference>
<dbReference type="HOGENOM" id="CLU_100590_3_1_5"/>
<comment type="similarity">
    <text evidence="3">Belongs to the bacterial ribosomal protein bS16 family.</text>
</comment>
<dbReference type="GO" id="GO:0015935">
    <property type="term" value="C:small ribosomal subunit"/>
    <property type="evidence" value="ECO:0007669"/>
    <property type="project" value="TreeGrafter"/>
</dbReference>
<sequence>MAVKIRLACCGSKKRPYYHIVVANARSPRDGAFIERVGSWNPMLPKDNASRVVLNFERIQHWMKQGAQPTDRVLFFLGKAELIKSSPKNNPNKAKPGKKALERLASKQKRDEMVANATQQA</sequence>
<keyword evidence="5" id="KW-1185">Reference proteome</keyword>
<dbReference type="GO" id="GO:0005737">
    <property type="term" value="C:cytoplasm"/>
    <property type="evidence" value="ECO:0007669"/>
    <property type="project" value="UniProtKB-ARBA"/>
</dbReference>